<sequence>VSVRTVTVLENISDLTLLVETEIMEGQIYALNLEINRLIDPECGPCPDHWIHSRQKCYLFYDEPAPWKTWEQSQSFCQDRLASLVVIGDLEEQKFVSNHTKYFISLMSISCSEILFYVLRFMFLFYRFWMKQTVTTPAPKALVVPRQNPSESWKKADNVFLNKFICERYSHEVSSI</sequence>
<evidence type="ECO:0000313" key="5">
    <source>
        <dbReference type="Ensembl" id="ENSPFOP00000025292.1"/>
    </source>
</evidence>
<feature type="transmembrane region" description="Helical" evidence="3">
    <location>
        <begin position="102"/>
        <end position="123"/>
    </location>
</feature>
<keyword evidence="3" id="KW-0812">Transmembrane</keyword>
<dbReference type="PANTHER" id="PTHR46746">
    <property type="entry name" value="KILLER CELL LECTIN-LIKE RECEPTOR SUBFAMILY F MEMBER 2"/>
    <property type="match status" value="1"/>
</dbReference>
<keyword evidence="3" id="KW-1133">Transmembrane helix</keyword>
<keyword evidence="3" id="KW-0472">Membrane</keyword>
<keyword evidence="6" id="KW-1185">Reference proteome</keyword>
<reference evidence="6" key="1">
    <citation type="submission" date="2013-10" db="EMBL/GenBank/DDBJ databases">
        <authorList>
            <person name="Schartl M."/>
            <person name="Warren W."/>
        </authorList>
    </citation>
    <scope>NUCLEOTIDE SEQUENCE [LARGE SCALE GENOMIC DNA]</scope>
    <source>
        <strain evidence="6">female</strain>
    </source>
</reference>
<feature type="domain" description="C-type lectin" evidence="4">
    <location>
        <begin position="53"/>
        <end position="167"/>
    </location>
</feature>
<proteinExistence type="predicted"/>
<evidence type="ECO:0000259" key="4">
    <source>
        <dbReference type="PROSITE" id="PS50041"/>
    </source>
</evidence>
<keyword evidence="1" id="KW-0430">Lectin</keyword>
<dbReference type="AlphaFoldDB" id="A0A096M1K1"/>
<name>A0A096M1K1_POEFO</name>
<evidence type="ECO:0000256" key="1">
    <source>
        <dbReference type="ARBA" id="ARBA00022734"/>
    </source>
</evidence>
<dbReference type="InterPro" id="IPR016186">
    <property type="entry name" value="C-type_lectin-like/link_sf"/>
</dbReference>
<evidence type="ECO:0000256" key="2">
    <source>
        <dbReference type="ARBA" id="ARBA00023157"/>
    </source>
</evidence>
<dbReference type="InterPro" id="IPR001304">
    <property type="entry name" value="C-type_lectin-like"/>
</dbReference>
<dbReference type="InterPro" id="IPR051379">
    <property type="entry name" value="C-type_Lectin_Receptor_IMM"/>
</dbReference>
<dbReference type="Proteomes" id="UP000028760">
    <property type="component" value="Unassembled WGS sequence"/>
</dbReference>
<dbReference type="EMBL" id="AYCK01019575">
    <property type="status" value="NOT_ANNOTATED_CDS"/>
    <property type="molecule type" value="Genomic_DNA"/>
</dbReference>
<dbReference type="GeneTree" id="ENSGT01020000230673"/>
<dbReference type="Ensembl" id="ENSPFOT00000030098.1">
    <property type="protein sequence ID" value="ENSPFOP00000025292.1"/>
    <property type="gene ID" value="ENSPFOG00000023027.1"/>
</dbReference>
<dbReference type="Gene3D" id="3.10.100.10">
    <property type="entry name" value="Mannose-Binding Protein A, subunit A"/>
    <property type="match status" value="1"/>
</dbReference>
<dbReference type="PROSITE" id="PS50041">
    <property type="entry name" value="C_TYPE_LECTIN_2"/>
    <property type="match status" value="1"/>
</dbReference>
<organism evidence="5 6">
    <name type="scientific">Poecilia formosa</name>
    <name type="common">Amazon molly</name>
    <name type="synonym">Limia formosa</name>
    <dbReference type="NCBI Taxonomy" id="48698"/>
    <lineage>
        <taxon>Eukaryota</taxon>
        <taxon>Metazoa</taxon>
        <taxon>Chordata</taxon>
        <taxon>Craniata</taxon>
        <taxon>Vertebrata</taxon>
        <taxon>Euteleostomi</taxon>
        <taxon>Actinopterygii</taxon>
        <taxon>Neopterygii</taxon>
        <taxon>Teleostei</taxon>
        <taxon>Neoteleostei</taxon>
        <taxon>Acanthomorphata</taxon>
        <taxon>Ovalentaria</taxon>
        <taxon>Atherinomorphae</taxon>
        <taxon>Cyprinodontiformes</taxon>
        <taxon>Poeciliidae</taxon>
        <taxon>Poeciliinae</taxon>
        <taxon>Poecilia</taxon>
    </lineage>
</organism>
<evidence type="ECO:0000313" key="6">
    <source>
        <dbReference type="Proteomes" id="UP000028760"/>
    </source>
</evidence>
<reference evidence="5" key="2">
    <citation type="submission" date="2025-08" db="UniProtKB">
        <authorList>
            <consortium name="Ensembl"/>
        </authorList>
    </citation>
    <scope>IDENTIFICATION</scope>
</reference>
<dbReference type="GO" id="GO:0030246">
    <property type="term" value="F:carbohydrate binding"/>
    <property type="evidence" value="ECO:0007669"/>
    <property type="project" value="UniProtKB-KW"/>
</dbReference>
<dbReference type="EMBL" id="AYCK01019576">
    <property type="status" value="NOT_ANNOTATED_CDS"/>
    <property type="molecule type" value="Genomic_DNA"/>
</dbReference>
<dbReference type="STRING" id="48698.ENSPFOP00000025292"/>
<dbReference type="PANTHER" id="PTHR46746:SF9">
    <property type="entry name" value="CD209 ANTIGEN-LIKE PROTEIN C-LIKE"/>
    <property type="match status" value="1"/>
</dbReference>
<dbReference type="SMART" id="SM00034">
    <property type="entry name" value="CLECT"/>
    <property type="match status" value="1"/>
</dbReference>
<keyword evidence="2" id="KW-1015">Disulfide bond</keyword>
<accession>A0A096M1K1</accession>
<evidence type="ECO:0000256" key="3">
    <source>
        <dbReference type="SAM" id="Phobius"/>
    </source>
</evidence>
<protein>
    <recommendedName>
        <fullName evidence="4">C-type lectin domain-containing protein</fullName>
    </recommendedName>
</protein>
<dbReference type="Pfam" id="PF00059">
    <property type="entry name" value="Lectin_C"/>
    <property type="match status" value="1"/>
</dbReference>
<dbReference type="InterPro" id="IPR016187">
    <property type="entry name" value="CTDL_fold"/>
</dbReference>
<reference evidence="5" key="3">
    <citation type="submission" date="2025-09" db="UniProtKB">
        <authorList>
            <consortium name="Ensembl"/>
        </authorList>
    </citation>
    <scope>IDENTIFICATION</scope>
</reference>
<dbReference type="SUPFAM" id="SSF56436">
    <property type="entry name" value="C-type lectin-like"/>
    <property type="match status" value="1"/>
</dbReference>